<dbReference type="Gene3D" id="3.40.30.10">
    <property type="entry name" value="Glutaredoxin"/>
    <property type="match status" value="1"/>
</dbReference>
<keyword evidence="3" id="KW-0808">Transferase</keyword>
<evidence type="ECO:0000313" key="3">
    <source>
        <dbReference type="EMBL" id="VAW56380.1"/>
    </source>
</evidence>
<dbReference type="EC" id="2.5.1.18" evidence="3"/>
<dbReference type="InterPro" id="IPR036282">
    <property type="entry name" value="Glutathione-S-Trfase_C_sf"/>
</dbReference>
<dbReference type="PANTHER" id="PTHR44051:SF2">
    <property type="entry name" value="HYPOTHETICAL GLUTATHIONE S-TRANSFERASE LIKE PROTEIN"/>
    <property type="match status" value="1"/>
</dbReference>
<organism evidence="3">
    <name type="scientific">hydrothermal vent metagenome</name>
    <dbReference type="NCBI Taxonomy" id="652676"/>
    <lineage>
        <taxon>unclassified sequences</taxon>
        <taxon>metagenomes</taxon>
        <taxon>ecological metagenomes</taxon>
    </lineage>
</organism>
<dbReference type="InterPro" id="IPR040079">
    <property type="entry name" value="Glutathione_S-Trfase"/>
</dbReference>
<dbReference type="EMBL" id="UOFF01000220">
    <property type="protein sequence ID" value="VAW56380.1"/>
    <property type="molecule type" value="Genomic_DNA"/>
</dbReference>
<protein>
    <submittedName>
        <fullName evidence="3">Glutathione S-transferase, unnamed subgroup</fullName>
        <ecNumber evidence="3">2.5.1.18</ecNumber>
    </submittedName>
</protein>
<feature type="domain" description="GST N-terminal" evidence="1">
    <location>
        <begin position="1"/>
        <end position="81"/>
    </location>
</feature>
<dbReference type="AlphaFoldDB" id="A0A3B0WV68"/>
<dbReference type="PROSITE" id="PS50405">
    <property type="entry name" value="GST_CTER"/>
    <property type="match status" value="1"/>
</dbReference>
<dbReference type="InterPro" id="IPR010987">
    <property type="entry name" value="Glutathione-S-Trfase_C-like"/>
</dbReference>
<name>A0A3B0WV68_9ZZZZ</name>
<dbReference type="Gene3D" id="1.20.1050.10">
    <property type="match status" value="1"/>
</dbReference>
<dbReference type="InterPro" id="IPR004046">
    <property type="entry name" value="GST_C"/>
</dbReference>
<dbReference type="InterPro" id="IPR004045">
    <property type="entry name" value="Glutathione_S-Trfase_N"/>
</dbReference>
<evidence type="ECO:0000259" key="1">
    <source>
        <dbReference type="PROSITE" id="PS50404"/>
    </source>
</evidence>
<accession>A0A3B0WV68</accession>
<dbReference type="SUPFAM" id="SSF52833">
    <property type="entry name" value="Thioredoxin-like"/>
    <property type="match status" value="1"/>
</dbReference>
<proteinExistence type="predicted"/>
<dbReference type="InterPro" id="IPR036249">
    <property type="entry name" value="Thioredoxin-like_sf"/>
</dbReference>
<feature type="domain" description="GST C-terminal" evidence="2">
    <location>
        <begin position="90"/>
        <end position="212"/>
    </location>
</feature>
<dbReference type="GO" id="GO:0004364">
    <property type="term" value="F:glutathione transferase activity"/>
    <property type="evidence" value="ECO:0007669"/>
    <property type="project" value="UniProtKB-EC"/>
</dbReference>
<dbReference type="SFLD" id="SFLDG00358">
    <property type="entry name" value="Main_(cytGST)"/>
    <property type="match status" value="1"/>
</dbReference>
<evidence type="ECO:0000259" key="2">
    <source>
        <dbReference type="PROSITE" id="PS50405"/>
    </source>
</evidence>
<dbReference type="SFLD" id="SFLDS00019">
    <property type="entry name" value="Glutathione_Transferase_(cytos"/>
    <property type="match status" value="1"/>
</dbReference>
<dbReference type="SUPFAM" id="SSF47616">
    <property type="entry name" value="GST C-terminal domain-like"/>
    <property type="match status" value="1"/>
</dbReference>
<gene>
    <name evidence="3" type="ORF">MNBD_GAMMA07-579</name>
</gene>
<dbReference type="Pfam" id="PF02798">
    <property type="entry name" value="GST_N"/>
    <property type="match status" value="1"/>
</dbReference>
<sequence>MIKLYGLDVSGNTYKAKLLMHFLGVNYQFLTLDISQQEHKSPAFLKLNPRGEFPVLEDDSHIIWDSQAILIYLARQYGALPETRFWYPDSAAEIANITQWLCVANNEIFQSLAKARSIIKFNHPGDLALAQKQGQAVLQWIEKHLSHNHWLSNNMPSIADIACYPYIALCEEGKISLDSYSSIQQWLMRIQFLNNYIDMPGLYKPNSNIPEAL</sequence>
<dbReference type="Pfam" id="PF00043">
    <property type="entry name" value="GST_C"/>
    <property type="match status" value="1"/>
</dbReference>
<reference evidence="3" key="1">
    <citation type="submission" date="2018-06" db="EMBL/GenBank/DDBJ databases">
        <authorList>
            <person name="Zhirakovskaya E."/>
        </authorList>
    </citation>
    <scope>NUCLEOTIDE SEQUENCE</scope>
</reference>
<dbReference type="CDD" id="cd03056">
    <property type="entry name" value="GST_N_4"/>
    <property type="match status" value="1"/>
</dbReference>
<dbReference type="PANTHER" id="PTHR44051">
    <property type="entry name" value="GLUTATHIONE S-TRANSFERASE-RELATED"/>
    <property type="match status" value="1"/>
</dbReference>
<dbReference type="PROSITE" id="PS50404">
    <property type="entry name" value="GST_NTER"/>
    <property type="match status" value="1"/>
</dbReference>